<dbReference type="AlphaFoldDB" id="A0A0A1XL08"/>
<protein>
    <submittedName>
        <fullName evidence="1">Probable NADH-dependent flavin oxidoreductase yqiG</fullName>
    </submittedName>
</protein>
<dbReference type="OrthoDB" id="786951at2759"/>
<accession>A0A0A1XL08</accession>
<dbReference type="EMBL" id="GBXI01002253">
    <property type="protein sequence ID" value="JAD12039.1"/>
    <property type="molecule type" value="Transcribed_RNA"/>
</dbReference>
<evidence type="ECO:0000313" key="1">
    <source>
        <dbReference type="EMBL" id="JAD12039.1"/>
    </source>
</evidence>
<reference evidence="1" key="1">
    <citation type="submission" date="2014-11" db="EMBL/GenBank/DDBJ databases">
        <authorList>
            <person name="Geib S."/>
        </authorList>
    </citation>
    <scope>NUCLEOTIDE SEQUENCE</scope>
</reference>
<reference evidence="1" key="2">
    <citation type="journal article" date="2015" name="Gigascience">
        <title>Reconstructing a comprehensive transcriptome assembly of a white-pupal translocated strain of the pest fruit fly Bactrocera cucurbitae.</title>
        <authorList>
            <person name="Sim S.B."/>
            <person name="Calla B."/>
            <person name="Hall B."/>
            <person name="DeRego T."/>
            <person name="Geib S.M."/>
        </authorList>
    </citation>
    <scope>NUCLEOTIDE SEQUENCE</scope>
</reference>
<organism evidence="1">
    <name type="scientific">Zeugodacus cucurbitae</name>
    <name type="common">Melon fruit fly</name>
    <name type="synonym">Bactrocera cucurbitae</name>
    <dbReference type="NCBI Taxonomy" id="28588"/>
    <lineage>
        <taxon>Eukaryota</taxon>
        <taxon>Metazoa</taxon>
        <taxon>Ecdysozoa</taxon>
        <taxon>Arthropoda</taxon>
        <taxon>Hexapoda</taxon>
        <taxon>Insecta</taxon>
        <taxon>Pterygota</taxon>
        <taxon>Neoptera</taxon>
        <taxon>Endopterygota</taxon>
        <taxon>Diptera</taxon>
        <taxon>Brachycera</taxon>
        <taxon>Muscomorpha</taxon>
        <taxon>Tephritoidea</taxon>
        <taxon>Tephritidae</taxon>
        <taxon>Zeugodacus</taxon>
        <taxon>Zeugodacus</taxon>
    </lineage>
</organism>
<sequence length="173" mass="19893">MNCSQLQKPQSHVETQNWSQLEWTSIINTTNTVGLSRKQRKRLRQREREAQCAAIIMAVNKIKPEVKALPDKKSIENDTNIPQIPALSGMLYDLAVKFRTEICLLQMLIESESPQNVKINKKLANEFIVAEITLTNNSPITKEAFQFMRSVILNTIEKYQKQKNTTPLLQHES</sequence>
<name>A0A0A1XL08_ZEUCU</name>
<proteinExistence type="predicted"/>
<gene>
    <name evidence="1" type="primary">yqiG</name>
    <name evidence="1" type="ORF">g.6241</name>
</gene>